<dbReference type="Pfam" id="PF02517">
    <property type="entry name" value="Rce1-like"/>
    <property type="match status" value="1"/>
</dbReference>
<dbReference type="InterPro" id="IPR052710">
    <property type="entry name" value="CAAX_protease"/>
</dbReference>
<reference evidence="3 4" key="2">
    <citation type="submission" date="2018-05" db="EMBL/GenBank/DDBJ databases">
        <authorList>
            <person name="Lanie J.A."/>
            <person name="Ng W.-L."/>
            <person name="Kazmierczak K.M."/>
            <person name="Andrzejewski T.M."/>
            <person name="Davidsen T.M."/>
            <person name="Wayne K.J."/>
            <person name="Tettelin H."/>
            <person name="Glass J.I."/>
            <person name="Rusch D."/>
            <person name="Podicherti R."/>
            <person name="Tsui H.-C.T."/>
            <person name="Winkler M.E."/>
        </authorList>
    </citation>
    <scope>NUCLEOTIDE SEQUENCE [LARGE SCALE GENOMIC DNA]</scope>
    <source>
        <strain evidence="3 4">C305</strain>
    </source>
</reference>
<evidence type="ECO:0000259" key="2">
    <source>
        <dbReference type="Pfam" id="PF02517"/>
    </source>
</evidence>
<protein>
    <recommendedName>
        <fullName evidence="2">CAAX prenyl protease 2/Lysostaphin resistance protein A-like domain-containing protein</fullName>
    </recommendedName>
</protein>
<keyword evidence="1" id="KW-1133">Transmembrane helix</keyword>
<keyword evidence="4" id="KW-1185">Reference proteome</keyword>
<feature type="transmembrane region" description="Helical" evidence="1">
    <location>
        <begin position="153"/>
        <end position="169"/>
    </location>
</feature>
<gene>
    <name evidence="3" type="ORF">DIT68_08235</name>
</gene>
<dbReference type="EMBL" id="QFRJ01000005">
    <property type="protein sequence ID" value="PWH85616.1"/>
    <property type="molecule type" value="Genomic_DNA"/>
</dbReference>
<keyword evidence="1" id="KW-0472">Membrane</keyword>
<organism evidence="3 4">
    <name type="scientific">Brumimicrobium oceani</name>
    <dbReference type="NCBI Taxonomy" id="2100725"/>
    <lineage>
        <taxon>Bacteria</taxon>
        <taxon>Pseudomonadati</taxon>
        <taxon>Bacteroidota</taxon>
        <taxon>Flavobacteriia</taxon>
        <taxon>Flavobacteriales</taxon>
        <taxon>Crocinitomicaceae</taxon>
        <taxon>Brumimicrobium</taxon>
    </lineage>
</organism>
<accession>A0A2U2XCU3</accession>
<evidence type="ECO:0000313" key="4">
    <source>
        <dbReference type="Proteomes" id="UP000245370"/>
    </source>
</evidence>
<feature type="transmembrane region" description="Helical" evidence="1">
    <location>
        <begin position="214"/>
        <end position="239"/>
    </location>
</feature>
<comment type="caution">
    <text evidence="3">The sequence shown here is derived from an EMBL/GenBank/DDBJ whole genome shotgun (WGS) entry which is preliminary data.</text>
</comment>
<reference evidence="3 4" key="1">
    <citation type="submission" date="2018-05" db="EMBL/GenBank/DDBJ databases">
        <title>Brumimicrobium oceani sp. nov., isolated from coastal sediment.</title>
        <authorList>
            <person name="Kou Y."/>
        </authorList>
    </citation>
    <scope>NUCLEOTIDE SEQUENCE [LARGE SCALE GENOMIC DNA]</scope>
    <source>
        <strain evidence="3 4">C305</strain>
    </source>
</reference>
<dbReference type="PANTHER" id="PTHR36435:SF1">
    <property type="entry name" value="CAAX AMINO TERMINAL PROTEASE FAMILY PROTEIN"/>
    <property type="match status" value="1"/>
</dbReference>
<feature type="domain" description="CAAX prenyl protease 2/Lysostaphin resistance protein A-like" evidence="2">
    <location>
        <begin position="156"/>
        <end position="243"/>
    </location>
</feature>
<dbReference type="GO" id="GO:0004175">
    <property type="term" value="F:endopeptidase activity"/>
    <property type="evidence" value="ECO:0007669"/>
    <property type="project" value="UniProtKB-ARBA"/>
</dbReference>
<feature type="transmembrane region" description="Helical" evidence="1">
    <location>
        <begin position="12"/>
        <end position="40"/>
    </location>
</feature>
<evidence type="ECO:0000313" key="3">
    <source>
        <dbReference type="EMBL" id="PWH85616.1"/>
    </source>
</evidence>
<keyword evidence="1" id="KW-0812">Transmembrane</keyword>
<dbReference type="OrthoDB" id="158986at2"/>
<evidence type="ECO:0000256" key="1">
    <source>
        <dbReference type="SAM" id="Phobius"/>
    </source>
</evidence>
<dbReference type="AlphaFoldDB" id="A0A2U2XCU3"/>
<name>A0A2U2XCU3_9FLAO</name>
<feature type="transmembrane region" description="Helical" evidence="1">
    <location>
        <begin position="189"/>
        <end position="208"/>
    </location>
</feature>
<feature type="transmembrane region" description="Helical" evidence="1">
    <location>
        <begin position="260"/>
        <end position="280"/>
    </location>
</feature>
<feature type="transmembrane region" description="Helical" evidence="1">
    <location>
        <begin position="94"/>
        <end position="115"/>
    </location>
</feature>
<proteinExistence type="predicted"/>
<dbReference type="RefSeq" id="WP_109359321.1">
    <property type="nucleotide sequence ID" value="NZ_QFRJ01000005.1"/>
</dbReference>
<dbReference type="GO" id="GO:0080120">
    <property type="term" value="P:CAAX-box protein maturation"/>
    <property type="evidence" value="ECO:0007669"/>
    <property type="project" value="UniProtKB-ARBA"/>
</dbReference>
<dbReference type="InterPro" id="IPR003675">
    <property type="entry name" value="Rce1/LyrA-like_dom"/>
</dbReference>
<feature type="transmembrane region" description="Helical" evidence="1">
    <location>
        <begin position="60"/>
        <end position="82"/>
    </location>
</feature>
<dbReference type="Proteomes" id="UP000245370">
    <property type="component" value="Unassembled WGS sequence"/>
</dbReference>
<dbReference type="PANTHER" id="PTHR36435">
    <property type="entry name" value="SLR1288 PROTEIN"/>
    <property type="match status" value="1"/>
</dbReference>
<sequence length="292" mass="32939">MKEKFDSFTPFLQAILLFVVGAVAFILISIITTLVITIIYPEMPVDDLNLQLKAFPIQYMFVNFMPFQLGFLLTPGLVYTYLRKDADNILAKPKAVTVLWSFLLFISVFFLLPFISEINLDITKFLGAYEALVAAKEIADKQLAGLVGESGSASFYSSLLIIGVITGIAEEFAFRKFLFHHMLVNTKKLSLSLISSAVIFALLHFNYIQILPLFSFGLVLAMMYFVSGSIIPGIIMHALNNILNVYWLANDNFPSWMNELDLKTTIPATLLLLGLIVFHLRRQNSSQMKREK</sequence>